<organism evidence="2 3">
    <name type="scientific">Deinococcus aluminii</name>
    <dbReference type="NCBI Taxonomy" id="1656885"/>
    <lineage>
        <taxon>Bacteria</taxon>
        <taxon>Thermotogati</taxon>
        <taxon>Deinococcota</taxon>
        <taxon>Deinococci</taxon>
        <taxon>Deinococcales</taxon>
        <taxon>Deinococcaceae</taxon>
        <taxon>Deinococcus</taxon>
    </lineage>
</organism>
<feature type="region of interest" description="Disordered" evidence="1">
    <location>
        <begin position="57"/>
        <end position="77"/>
    </location>
</feature>
<accession>A0ABP9XFE6</accession>
<feature type="region of interest" description="Disordered" evidence="1">
    <location>
        <begin position="1"/>
        <end position="20"/>
    </location>
</feature>
<reference evidence="2 3" key="1">
    <citation type="submission" date="2024-02" db="EMBL/GenBank/DDBJ databases">
        <title>Deinococcus aluminii NBRC 112889.</title>
        <authorList>
            <person name="Ichikawa N."/>
            <person name="Katano-Makiyama Y."/>
            <person name="Hidaka K."/>
        </authorList>
    </citation>
    <scope>NUCLEOTIDE SEQUENCE [LARGE SCALE GENOMIC DNA]</scope>
    <source>
        <strain evidence="2 3">NBRC 112889</strain>
    </source>
</reference>
<name>A0ABP9XFE6_9DEIO</name>
<dbReference type="EMBL" id="BAABRV010000005">
    <property type="protein sequence ID" value="GAA5534087.1"/>
    <property type="molecule type" value="Genomic_DNA"/>
</dbReference>
<protein>
    <submittedName>
        <fullName evidence="2">Uncharacterized protein</fullName>
    </submittedName>
</protein>
<proteinExistence type="predicted"/>
<sequence>MSTPSRSASAPKAEPCTPAEIAVRVRTLPAWPSQGGGYDTGENVNARHHQQLAKAFLNLDHDPTPIPLSSAETPLLP</sequence>
<evidence type="ECO:0000313" key="3">
    <source>
        <dbReference type="Proteomes" id="UP001404956"/>
    </source>
</evidence>
<evidence type="ECO:0000313" key="2">
    <source>
        <dbReference type="EMBL" id="GAA5534087.1"/>
    </source>
</evidence>
<keyword evidence="3" id="KW-1185">Reference proteome</keyword>
<gene>
    <name evidence="2" type="ORF">Dalu01_02495</name>
</gene>
<dbReference type="Proteomes" id="UP001404956">
    <property type="component" value="Unassembled WGS sequence"/>
</dbReference>
<evidence type="ECO:0000256" key="1">
    <source>
        <dbReference type="SAM" id="MobiDB-lite"/>
    </source>
</evidence>
<comment type="caution">
    <text evidence="2">The sequence shown here is derived from an EMBL/GenBank/DDBJ whole genome shotgun (WGS) entry which is preliminary data.</text>
</comment>